<dbReference type="Gene3D" id="2.40.320.10">
    <property type="entry name" value="Hypothetical Protein Pfu-838710-001"/>
    <property type="match status" value="1"/>
</dbReference>
<dbReference type="GO" id="GO:0050355">
    <property type="term" value="F:inorganic triphosphate phosphatase activity"/>
    <property type="evidence" value="ECO:0007669"/>
    <property type="project" value="InterPro"/>
</dbReference>
<dbReference type="RefSeq" id="WP_105053476.1">
    <property type="nucleotide sequence ID" value="NZ_BMYG01000001.1"/>
</dbReference>
<dbReference type="AlphaFoldDB" id="A0A2S7UYE1"/>
<dbReference type="PROSITE" id="PS51707">
    <property type="entry name" value="CYTH"/>
    <property type="match status" value="1"/>
</dbReference>
<name>A0A2S7UYE1_9GAMM</name>
<dbReference type="OrthoDB" id="3034217at2"/>
<dbReference type="Pfam" id="PF01928">
    <property type="entry name" value="CYTH"/>
    <property type="match status" value="1"/>
</dbReference>
<dbReference type="InterPro" id="IPR033469">
    <property type="entry name" value="CYTH-like_dom_sf"/>
</dbReference>
<evidence type="ECO:0000259" key="1">
    <source>
        <dbReference type="PROSITE" id="PS51707"/>
    </source>
</evidence>
<dbReference type="Proteomes" id="UP000239007">
    <property type="component" value="Unassembled WGS sequence"/>
</dbReference>
<organism evidence="2 3">
    <name type="scientific">Psychrosphaera saromensis</name>
    <dbReference type="NCBI Taxonomy" id="716813"/>
    <lineage>
        <taxon>Bacteria</taxon>
        <taxon>Pseudomonadati</taxon>
        <taxon>Pseudomonadota</taxon>
        <taxon>Gammaproteobacteria</taxon>
        <taxon>Alteromonadales</taxon>
        <taxon>Pseudoalteromonadaceae</taxon>
        <taxon>Psychrosphaera</taxon>
    </lineage>
</organism>
<dbReference type="EMBL" id="MSCH01000003">
    <property type="protein sequence ID" value="PQJ54953.1"/>
    <property type="molecule type" value="Genomic_DNA"/>
</dbReference>
<dbReference type="InterPro" id="IPR023577">
    <property type="entry name" value="CYTH_domain"/>
</dbReference>
<gene>
    <name evidence="2" type="ORF">BTO11_15690</name>
</gene>
<evidence type="ECO:0000313" key="2">
    <source>
        <dbReference type="EMBL" id="PQJ54953.1"/>
    </source>
</evidence>
<feature type="domain" description="CYTH" evidence="1">
    <location>
        <begin position="1"/>
        <end position="217"/>
    </location>
</feature>
<protein>
    <recommendedName>
        <fullName evidence="1">CYTH domain-containing protein</fullName>
    </recommendedName>
</protein>
<dbReference type="PANTHER" id="PTHR39569">
    <property type="entry name" value="INORGANIC TRIPHOSPHATASE"/>
    <property type="match status" value="1"/>
</dbReference>
<comment type="caution">
    <text evidence="2">The sequence shown here is derived from an EMBL/GenBank/DDBJ whole genome shotgun (WGS) entry which is preliminary data.</text>
</comment>
<dbReference type="SUPFAM" id="SSF55154">
    <property type="entry name" value="CYTH-like phosphatases"/>
    <property type="match status" value="1"/>
</dbReference>
<evidence type="ECO:0000313" key="3">
    <source>
        <dbReference type="Proteomes" id="UP000239007"/>
    </source>
</evidence>
<proteinExistence type="predicted"/>
<reference evidence="2 3" key="1">
    <citation type="submission" date="2016-12" db="EMBL/GenBank/DDBJ databases">
        <title>Diversity of luminous bacteria.</title>
        <authorList>
            <person name="Yoshizawa S."/>
            <person name="Kogure K."/>
        </authorList>
    </citation>
    <scope>NUCLEOTIDE SEQUENCE [LARGE SCALE GENOMIC DNA]</scope>
    <source>
        <strain evidence="2 3">SA4-48</strain>
    </source>
</reference>
<keyword evidence="3" id="KW-1185">Reference proteome</keyword>
<dbReference type="SMART" id="SM01118">
    <property type="entry name" value="CYTH"/>
    <property type="match status" value="1"/>
</dbReference>
<dbReference type="GO" id="GO:0046872">
    <property type="term" value="F:metal ion binding"/>
    <property type="evidence" value="ECO:0007669"/>
    <property type="project" value="TreeGrafter"/>
</dbReference>
<dbReference type="PANTHER" id="PTHR39569:SF1">
    <property type="entry name" value="INORGANIC TRIPHOSPHATASE"/>
    <property type="match status" value="1"/>
</dbReference>
<accession>A0A2S7UYE1</accession>
<sequence length="519" mass="59271">MEIELKFLVSSNDSSLLSKALDDSQYQIDHKPTLTLSNAYYDTPDNTLRQWDFGLRTRRSETDSGSCSMEQTIKLAGKDIGGLQQRPEYTEALKNTNTQSVFADLTLFSSSIWPSGFSAQDVQSRLTKIFETNFVRQIWLITTANGAVVECVLDKGYVEANQKGEMRQQEISEFELEIVSGDVADLIEIATYLTTKVNAKLGYLSKAARGYMLAQDTALESKNLEPSKFAGDCQIEPAFVQLLTYAINFIQHHEVVFAQMKTLKSLRRVLDGFSLIIHILQLFSKYLPNSQCQRYIELFKQCRGDHSWIEAFYQLEQLTGRKSPYRKDIDKSEYLRSTLASIKMPDDKIAKSLSKFSSTEYNHLFLGFIQWINKKQWRNEMPLDALNQLTIPMAEVSETWLDYYWLTLKEALSALPKQADTSGIESTFVPLTRVLLTGICVDGLFVCEERKHFRSHLLNLMVGFEETILLQKSEQILLANTKNDTDEKAAIKWLQSKQQSLQMALDASVIATTKLKPYW</sequence>
<dbReference type="InterPro" id="IPR039013">
    <property type="entry name" value="YgiF"/>
</dbReference>
<dbReference type="CDD" id="cd07756">
    <property type="entry name" value="CYTH-like_Pase_CHAD"/>
    <property type="match status" value="1"/>
</dbReference>